<evidence type="ECO:0000256" key="15">
    <source>
        <dbReference type="SAM" id="Phobius"/>
    </source>
</evidence>
<name>A0AAE0REM5_9TELE</name>
<evidence type="ECO:0000256" key="1">
    <source>
        <dbReference type="ARBA" id="ARBA00001946"/>
    </source>
</evidence>
<feature type="region of interest" description="Disordered" evidence="14">
    <location>
        <begin position="2935"/>
        <end position="2954"/>
    </location>
</feature>
<feature type="domain" description="BRCT" evidence="17">
    <location>
        <begin position="2452"/>
        <end position="2536"/>
    </location>
</feature>
<dbReference type="GO" id="GO:0005200">
    <property type="term" value="F:structural constituent of cytoskeleton"/>
    <property type="evidence" value="ECO:0007669"/>
    <property type="project" value="InterPro"/>
</dbReference>
<dbReference type="InterPro" id="IPR036420">
    <property type="entry name" value="BRCT_dom_sf"/>
</dbReference>
<feature type="compositionally biased region" description="Polar residues" evidence="14">
    <location>
        <begin position="1614"/>
        <end position="1626"/>
    </location>
</feature>
<feature type="compositionally biased region" description="Low complexity" evidence="14">
    <location>
        <begin position="3006"/>
        <end position="3017"/>
    </location>
</feature>
<feature type="region of interest" description="Disordered" evidence="14">
    <location>
        <begin position="1109"/>
        <end position="1195"/>
    </location>
</feature>
<dbReference type="PROSITE" id="PS50172">
    <property type="entry name" value="BRCT"/>
    <property type="match status" value="2"/>
</dbReference>
<dbReference type="GO" id="GO:0005525">
    <property type="term" value="F:GTP binding"/>
    <property type="evidence" value="ECO:0007669"/>
    <property type="project" value="UniProtKB-KW"/>
</dbReference>
<keyword evidence="12" id="KW-0206">Cytoskeleton</keyword>
<feature type="compositionally biased region" description="Basic and acidic residues" evidence="14">
    <location>
        <begin position="1411"/>
        <end position="1426"/>
    </location>
</feature>
<feature type="domain" description="BRCT" evidence="17">
    <location>
        <begin position="2353"/>
        <end position="2431"/>
    </location>
</feature>
<feature type="compositionally biased region" description="Low complexity" evidence="14">
    <location>
        <begin position="3156"/>
        <end position="3168"/>
    </location>
</feature>
<feature type="compositionally biased region" description="Polar residues" evidence="14">
    <location>
        <begin position="1714"/>
        <end position="1723"/>
    </location>
</feature>
<comment type="subcellular location">
    <subcellularLocation>
        <location evidence="3">Chromosome</location>
    </subcellularLocation>
    <subcellularLocation>
        <location evidence="2">Cytoplasm</location>
        <location evidence="2">Cytoskeleton</location>
    </subcellularLocation>
</comment>
<feature type="compositionally biased region" description="Basic and acidic residues" evidence="14">
    <location>
        <begin position="980"/>
        <end position="990"/>
    </location>
</feature>
<comment type="cofactor">
    <cofactor evidence="1">
        <name>Mg(2+)</name>
        <dbReference type="ChEBI" id="CHEBI:18420"/>
    </cofactor>
</comment>
<dbReference type="InterPro" id="IPR017975">
    <property type="entry name" value="Tubulin_CS"/>
</dbReference>
<feature type="compositionally biased region" description="Polar residues" evidence="14">
    <location>
        <begin position="1059"/>
        <end position="1073"/>
    </location>
</feature>
<evidence type="ECO:0000256" key="7">
    <source>
        <dbReference type="ARBA" id="ARBA00022701"/>
    </source>
</evidence>
<evidence type="ECO:0000256" key="10">
    <source>
        <dbReference type="ARBA" id="ARBA00022842"/>
    </source>
</evidence>
<keyword evidence="6" id="KW-0963">Cytoplasm</keyword>
<dbReference type="Gene3D" id="2.60.200.20">
    <property type="match status" value="1"/>
</dbReference>
<gene>
    <name evidence="18" type="ORF">QTP70_019771</name>
</gene>
<proteinExistence type="inferred from homology"/>
<evidence type="ECO:0000313" key="19">
    <source>
        <dbReference type="Proteomes" id="UP001274896"/>
    </source>
</evidence>
<feature type="compositionally biased region" description="Basic and acidic residues" evidence="14">
    <location>
        <begin position="800"/>
        <end position="809"/>
    </location>
</feature>
<keyword evidence="10" id="KW-0460">Magnesium</keyword>
<dbReference type="Pfam" id="PF16770">
    <property type="entry name" value="RTT107_BRCT_5"/>
    <property type="match status" value="1"/>
</dbReference>
<dbReference type="Gene3D" id="3.40.50.1440">
    <property type="entry name" value="Tubulin/FtsZ, GTPase domain"/>
    <property type="match status" value="1"/>
</dbReference>
<keyword evidence="15" id="KW-0472">Membrane</keyword>
<feature type="compositionally biased region" description="Acidic residues" evidence="14">
    <location>
        <begin position="1746"/>
        <end position="1757"/>
    </location>
</feature>
<dbReference type="InterPro" id="IPR009057">
    <property type="entry name" value="Homeodomain-like_sf"/>
</dbReference>
<feature type="compositionally biased region" description="Polar residues" evidence="14">
    <location>
        <begin position="1474"/>
        <end position="1485"/>
    </location>
</feature>
<dbReference type="SUPFAM" id="SSF46689">
    <property type="entry name" value="Homeodomain-like"/>
    <property type="match status" value="1"/>
</dbReference>
<organism evidence="18 19">
    <name type="scientific">Hemibagrus guttatus</name>
    <dbReference type="NCBI Taxonomy" id="175788"/>
    <lineage>
        <taxon>Eukaryota</taxon>
        <taxon>Metazoa</taxon>
        <taxon>Chordata</taxon>
        <taxon>Craniata</taxon>
        <taxon>Vertebrata</taxon>
        <taxon>Euteleostomi</taxon>
        <taxon>Actinopterygii</taxon>
        <taxon>Neopterygii</taxon>
        <taxon>Teleostei</taxon>
        <taxon>Ostariophysi</taxon>
        <taxon>Siluriformes</taxon>
        <taxon>Bagridae</taxon>
        <taxon>Hemibagrus</taxon>
    </lineage>
</organism>
<dbReference type="SUPFAM" id="SSF52113">
    <property type="entry name" value="BRCT domain"/>
    <property type="match status" value="2"/>
</dbReference>
<evidence type="ECO:0000256" key="13">
    <source>
        <dbReference type="ARBA" id="ARBA00023306"/>
    </source>
</evidence>
<feature type="compositionally biased region" description="Acidic residues" evidence="14">
    <location>
        <begin position="1354"/>
        <end position="1369"/>
    </location>
</feature>
<dbReference type="Pfam" id="PF16589">
    <property type="entry name" value="BRCT_2"/>
    <property type="match status" value="1"/>
</dbReference>
<dbReference type="Gene3D" id="3.40.50.10190">
    <property type="entry name" value="BRCT domain"/>
    <property type="match status" value="2"/>
</dbReference>
<evidence type="ECO:0000256" key="14">
    <source>
        <dbReference type="SAM" id="MobiDB-lite"/>
    </source>
</evidence>
<dbReference type="InterPro" id="IPR001357">
    <property type="entry name" value="BRCT_dom"/>
</dbReference>
<keyword evidence="7" id="KW-0493">Microtubule</keyword>
<evidence type="ECO:0000256" key="6">
    <source>
        <dbReference type="ARBA" id="ARBA00022490"/>
    </source>
</evidence>
<dbReference type="InterPro" id="IPR002453">
    <property type="entry name" value="Beta_tubulin"/>
</dbReference>
<dbReference type="SMART" id="SM00865">
    <property type="entry name" value="Tubulin_C"/>
    <property type="match status" value="1"/>
</dbReference>
<dbReference type="FunFam" id="3.30.1330.20:FF:000002">
    <property type="entry name" value="Tubulin beta chain"/>
    <property type="match status" value="1"/>
</dbReference>
<feature type="region of interest" description="Disordered" evidence="14">
    <location>
        <begin position="961"/>
        <end position="1096"/>
    </location>
</feature>
<dbReference type="EMBL" id="JAUCMX010000003">
    <property type="protein sequence ID" value="KAK3551604.1"/>
    <property type="molecule type" value="Genomic_DNA"/>
</dbReference>
<evidence type="ECO:0000256" key="5">
    <source>
        <dbReference type="ARBA" id="ARBA00022454"/>
    </source>
</evidence>
<evidence type="ECO:0000256" key="12">
    <source>
        <dbReference type="ARBA" id="ARBA00023212"/>
    </source>
</evidence>
<dbReference type="CDD" id="cd17744">
    <property type="entry name" value="BRCT_MDC1_rpt1"/>
    <property type="match status" value="1"/>
</dbReference>
<dbReference type="Pfam" id="PF03953">
    <property type="entry name" value="Tubulin_C"/>
    <property type="match status" value="1"/>
</dbReference>
<keyword evidence="15" id="KW-1133">Transmembrane helix</keyword>
<feature type="compositionally biased region" description="Basic and acidic residues" evidence="14">
    <location>
        <begin position="1487"/>
        <end position="1500"/>
    </location>
</feature>
<feature type="compositionally biased region" description="Polar residues" evidence="14">
    <location>
        <begin position="1330"/>
        <end position="1353"/>
    </location>
</feature>
<feature type="region of interest" description="Disordered" evidence="14">
    <location>
        <begin position="776"/>
        <end position="935"/>
    </location>
</feature>
<feature type="domain" description="FHA" evidence="16">
    <location>
        <begin position="684"/>
        <end position="746"/>
    </location>
</feature>
<keyword evidence="11" id="KW-0342">GTP-binding</keyword>
<dbReference type="CDD" id="cd22665">
    <property type="entry name" value="FHA_MDC1"/>
    <property type="match status" value="1"/>
</dbReference>
<feature type="compositionally biased region" description="Basic and acidic residues" evidence="14">
    <location>
        <begin position="2132"/>
        <end position="2163"/>
    </location>
</feature>
<dbReference type="GO" id="GO:0005874">
    <property type="term" value="C:microtubule"/>
    <property type="evidence" value="ECO:0007669"/>
    <property type="project" value="UniProtKB-KW"/>
</dbReference>
<dbReference type="GO" id="GO:0003924">
    <property type="term" value="F:GTPase activity"/>
    <property type="evidence" value="ECO:0007669"/>
    <property type="project" value="InterPro"/>
</dbReference>
<feature type="compositionally biased region" description="Basic and acidic residues" evidence="14">
    <location>
        <begin position="1937"/>
        <end position="2105"/>
    </location>
</feature>
<evidence type="ECO:0000259" key="16">
    <source>
        <dbReference type="PROSITE" id="PS50006"/>
    </source>
</evidence>
<feature type="region of interest" description="Disordered" evidence="14">
    <location>
        <begin position="2968"/>
        <end position="3264"/>
    </location>
</feature>
<feature type="compositionally biased region" description="Basic and acidic residues" evidence="14">
    <location>
        <begin position="2968"/>
        <end position="2977"/>
    </location>
</feature>
<feature type="compositionally biased region" description="Basic and acidic residues" evidence="14">
    <location>
        <begin position="1165"/>
        <end position="1174"/>
    </location>
</feature>
<feature type="compositionally biased region" description="Polar residues" evidence="14">
    <location>
        <begin position="1664"/>
        <end position="1676"/>
    </location>
</feature>
<dbReference type="PROSITE" id="PS50006">
    <property type="entry name" value="FHA_DOMAIN"/>
    <property type="match status" value="1"/>
</dbReference>
<feature type="compositionally biased region" description="Polar residues" evidence="14">
    <location>
        <begin position="1823"/>
        <end position="1836"/>
    </location>
</feature>
<dbReference type="InterPro" id="IPR003008">
    <property type="entry name" value="Tubulin_FtsZ_GTPase"/>
</dbReference>
<keyword evidence="9" id="KW-0547">Nucleotide-binding</keyword>
<keyword evidence="19" id="KW-1185">Reference proteome</keyword>
<dbReference type="SMART" id="SM00292">
    <property type="entry name" value="BRCT"/>
    <property type="match status" value="2"/>
</dbReference>
<dbReference type="Gene3D" id="1.10.287.600">
    <property type="entry name" value="Helix hairpin bin"/>
    <property type="match status" value="1"/>
</dbReference>
<reference evidence="18" key="1">
    <citation type="submission" date="2023-06" db="EMBL/GenBank/DDBJ databases">
        <title>Male Hemibagrus guttatus genome.</title>
        <authorList>
            <person name="Bian C."/>
        </authorList>
    </citation>
    <scope>NUCLEOTIDE SEQUENCE</scope>
    <source>
        <strain evidence="18">Male_cb2023</strain>
        <tissue evidence="18">Muscle</tissue>
    </source>
</reference>
<comment type="similarity">
    <text evidence="4">Belongs to the tubulin family.</text>
</comment>
<feature type="compositionally biased region" description="Polar residues" evidence="14">
    <location>
        <begin position="3058"/>
        <end position="3080"/>
    </location>
</feature>
<evidence type="ECO:0000259" key="17">
    <source>
        <dbReference type="PROSITE" id="PS50172"/>
    </source>
</evidence>
<feature type="compositionally biased region" description="Polar residues" evidence="14">
    <location>
        <begin position="829"/>
        <end position="839"/>
    </location>
</feature>
<keyword evidence="8" id="KW-0479">Metal-binding</keyword>
<feature type="compositionally biased region" description="Basic and acidic residues" evidence="14">
    <location>
        <begin position="1513"/>
        <end position="1522"/>
    </location>
</feature>
<feature type="compositionally biased region" description="Polar residues" evidence="14">
    <location>
        <begin position="1564"/>
        <end position="1577"/>
    </location>
</feature>
<dbReference type="SUPFAM" id="SSF55307">
    <property type="entry name" value="Tubulin C-terminal domain-like"/>
    <property type="match status" value="1"/>
</dbReference>
<dbReference type="SUPFAM" id="SSF52490">
    <property type="entry name" value="Tubulin nucleotide-binding domain-like"/>
    <property type="match status" value="1"/>
</dbReference>
<feature type="transmembrane region" description="Helical" evidence="15">
    <location>
        <begin position="2873"/>
        <end position="2897"/>
    </location>
</feature>
<dbReference type="SMART" id="SM00864">
    <property type="entry name" value="Tubulin"/>
    <property type="match status" value="1"/>
</dbReference>
<dbReference type="CDD" id="cd18441">
    <property type="entry name" value="BRCT_MDC1_rpt2"/>
    <property type="match status" value="1"/>
</dbReference>
<dbReference type="GO" id="GO:0046872">
    <property type="term" value="F:metal ion binding"/>
    <property type="evidence" value="ECO:0007669"/>
    <property type="project" value="UniProtKB-KW"/>
</dbReference>
<feature type="region of interest" description="Disordered" evidence="14">
    <location>
        <begin position="1265"/>
        <end position="2354"/>
    </location>
</feature>
<dbReference type="InterPro" id="IPR008984">
    <property type="entry name" value="SMAD_FHA_dom_sf"/>
</dbReference>
<dbReference type="InterPro" id="IPR036525">
    <property type="entry name" value="Tubulin/FtsZ_GTPase_sf"/>
</dbReference>
<feature type="compositionally biased region" description="Low complexity" evidence="14">
    <location>
        <begin position="2238"/>
        <end position="2251"/>
    </location>
</feature>
<dbReference type="Pfam" id="PF00498">
    <property type="entry name" value="FHA"/>
    <property type="match status" value="1"/>
</dbReference>
<dbReference type="FunFam" id="1.10.287.600:FF:000002">
    <property type="entry name" value="Tubulin beta chain"/>
    <property type="match status" value="1"/>
</dbReference>
<dbReference type="GO" id="GO:0005694">
    <property type="term" value="C:chromosome"/>
    <property type="evidence" value="ECO:0007669"/>
    <property type="project" value="UniProtKB-SubCell"/>
</dbReference>
<dbReference type="InterPro" id="IPR008280">
    <property type="entry name" value="Tub_FtsZ_C"/>
</dbReference>
<evidence type="ECO:0000256" key="11">
    <source>
        <dbReference type="ARBA" id="ARBA00023134"/>
    </source>
</evidence>
<evidence type="ECO:0000256" key="3">
    <source>
        <dbReference type="ARBA" id="ARBA00004286"/>
    </source>
</evidence>
<dbReference type="InterPro" id="IPR023123">
    <property type="entry name" value="Tubulin_C"/>
</dbReference>
<feature type="compositionally biased region" description="Low complexity" evidence="14">
    <location>
        <begin position="865"/>
        <end position="874"/>
    </location>
</feature>
<accession>A0AAE0REM5</accession>
<feature type="compositionally biased region" description="Polar residues" evidence="14">
    <location>
        <begin position="3196"/>
        <end position="3213"/>
    </location>
</feature>
<feature type="compositionally biased region" description="Basic residues" evidence="14">
    <location>
        <begin position="1862"/>
        <end position="1879"/>
    </location>
</feature>
<dbReference type="PANTHER" id="PTHR11588">
    <property type="entry name" value="TUBULIN"/>
    <property type="match status" value="1"/>
</dbReference>
<dbReference type="PROSITE" id="PS00227">
    <property type="entry name" value="TUBULIN"/>
    <property type="match status" value="1"/>
</dbReference>
<feature type="compositionally biased region" description="Basic and acidic residues" evidence="14">
    <location>
        <begin position="1881"/>
        <end position="1897"/>
    </location>
</feature>
<feature type="compositionally biased region" description="Polar residues" evidence="14">
    <location>
        <begin position="1145"/>
        <end position="1158"/>
    </location>
</feature>
<dbReference type="InterPro" id="IPR018316">
    <property type="entry name" value="Tubulin/FtsZ_2-layer-sand-dom"/>
</dbReference>
<evidence type="ECO:0000256" key="9">
    <source>
        <dbReference type="ARBA" id="ARBA00022741"/>
    </source>
</evidence>
<evidence type="ECO:0000256" key="2">
    <source>
        <dbReference type="ARBA" id="ARBA00004245"/>
    </source>
</evidence>
<feature type="compositionally biased region" description="Basic residues" evidence="14">
    <location>
        <begin position="2106"/>
        <end position="2119"/>
    </location>
</feature>
<comment type="caution">
    <text evidence="18">The sequence shown here is derived from an EMBL/GenBank/DDBJ whole genome shotgun (WGS) entry which is preliminary data.</text>
</comment>
<dbReference type="Proteomes" id="UP001274896">
    <property type="component" value="Unassembled WGS sequence"/>
</dbReference>
<dbReference type="PRINTS" id="PR01161">
    <property type="entry name" value="TUBULIN"/>
</dbReference>
<dbReference type="Gene3D" id="3.30.1330.20">
    <property type="entry name" value="Tubulin/FtsZ, C-terminal domain"/>
    <property type="match status" value="1"/>
</dbReference>
<dbReference type="InterPro" id="IPR000217">
    <property type="entry name" value="Tubulin"/>
</dbReference>
<keyword evidence="5" id="KW-0158">Chromosome</keyword>
<dbReference type="InterPro" id="IPR037103">
    <property type="entry name" value="Tubulin/FtsZ-like_C"/>
</dbReference>
<dbReference type="GO" id="GO:0007017">
    <property type="term" value="P:microtubule-based process"/>
    <property type="evidence" value="ECO:0007669"/>
    <property type="project" value="InterPro"/>
</dbReference>
<dbReference type="FunFam" id="3.40.50.1440:FF:000003">
    <property type="entry name" value="Tubulin beta chain"/>
    <property type="match status" value="1"/>
</dbReference>
<feature type="compositionally biased region" description="Basic and acidic residues" evidence="14">
    <location>
        <begin position="776"/>
        <end position="787"/>
    </location>
</feature>
<keyword evidence="15" id="KW-0812">Transmembrane</keyword>
<keyword evidence="13" id="KW-0131">Cell cycle</keyword>
<sequence length="3264" mass="360293">LQRAQRSHAVTSDKPRPLHQVFIMREIVHIQAGQCGNQIGAKFWEVISDEHGIDPTGTYHGDSDLQLDRISVYYNEATGGKYVPRAILVDLEPGTMDSVRSGPFGQIFRPDNFVFGQSGAGNNWAKGHYTEGAELVDSVLDVVRKESESCDCLQGFQLTHSLGGGTGSGMGTLLISKIREEYPDRIMNTFSVVPSPKVSDTVVEPYNATLSVHQLVENTDETYCIDNEALYDICFRTLKLTTPTYGDLNHLVSATMSGVTTCLRFPGQLNADLRKLAVNMVPFPRLHFFMPGFAPLTSRGSQQYRALTVPELTQQVFDAKNMMAACDPRHGRYLTVAAVFRGRMSMKEVDEQMLNVQNKNSSYFVEWIPNNVKTAVCDIPPRGLKMAVTFIGNSTAIQELFKRISEQFTAMFRRKAFLHWYTGEGMDEMEFTEAESNMNDLVSEYQQYQDATAEEEAGKMGKRKDLSEFDKGQIVMARRLDQSISKTAALMWCSRSAVVSIYQKWSKERTVVNRRQGHGRPRLIDAQGEQRLARVVRSNSRATVAQIAEEVNAGSDRTVSEYTVHDGRRPCIQHPIKVHDVLSDIYLNQSPLGSNRYNQCAVVFTFKALLTIQEVFPSLLQLRGKVCMDATQQIEDSFFGEEDDSGDEHDLAEEKSQREPLAVLKVFKNNHIPETEVPLYQGENILGRDPTSCSVPLQARSISGCHAIISISVFGPNDRRGHSEETEALLWDLGSLNGTRKARLKLNPHVRYALTDGDTVVLADLPCQYVSLKNTERNTHTSTDGKTKRPTSSSSSAEGGTEKRAENGRKKSTLPPVPVWGDEEKRLQPLQTSPKQPETTLVPESDSDSDGEKHGRRERRRIVVSDSASSDLSSPTCSTFLTPANKIIPESEDESSITPSPALKGRFKKTGNDTEVSSVSFKPDPLHFNIDSDTDVEDDDVGMMKATPAVEAAVTAEVAAVNPADLHMDSDTDVEEEDVEKVKTDPEAPAKQDLVNPAALTMDSDTDVEENEPVKTDTASLSGPADALEEKKDAASSAQFHLENDTDVEDEDVPHIQDSRPTSSHVAEFNINSDTDVEEDEETTKAIEPACDNDSKHLVKQAVDFPDVKTLHHESGSDTDVEDDVNKIRTPTVAEETGMEFQTAGEGSTDTQHDSPVQIQPPADAQRDVFRLDSDTDVEEDEDETQEKEQKCAKGAVQIVQSSTPIGAGLSEEEKETQAFLSPSQLFKRPGLPSVFHPSVSPGGVSHTDDDFAVAETQSFVCDAARTDATLDETPQSLDDPEPQHSDGAPSFQLDLSDSSHQPAEAEEHNQEPGEDWQLQATQLYAMKNSEGSTKAGQTQLYLDATQAYTDSISQEEVEDEGKDEEEDVTQPLAVPCHSSIHTAETQLIKPGAQNEDPSDRESNEKVGASEPERKEEEEVHDEMQADSHLSTADTLLIVRSPRQEEQTQPYTSLVEVIQKERESKDEEGDEGQRAQNETNESMGQDNDGREFKGNERMLIETKNGVTGDSVEDEKKERDENQRGGNDNGVDEAQTQPAEADTIIETLPMCEEEEEKGHEDEPSSSRGTQSAQATQCIESDHHTHTALAIAETLPFCEEEEEKVHEEEHEDEPSSSRGAQSAQATQRIESDHHTHTALAIAETLPFCEEEEEKGHEEEHEDEPSSSRGTQSAQATQRIESDHHTHTALAIAETLPFCEEEEEKVHEEEHEDEPSSSRGTQSAQATPRIESDHHTHAALAIAETLPMCEEEEGQEEEENELKKSWRQNEEAPKHSVESDKVSCMTVAETLPMCEEDNEGQGRKRKHDRVKSCLSRDPVGGDEILRQSQQSPSRTSKVEATQPLEADSTAEAMKTEEEEQDTRRSLRGKRGRATSGKVKGRGRAAAEKDRIGKRGKVEQDKDSDEELDGGNKGRGRKNLRQKSKDDDKARLEEKNEEEARDQLEREESIRLEKEREESEKQEKEEKDRLERERKEREEKQQCEREMKEKERAEMEKQLEKERVEREKQLEKERREQEEKDRLEQERVEKENKEKEEKEKLEKETRDRRELEEKLERERKEQEEKDRLEREKREREEKEQRKEKEKQTGGEEQKESKDNNEGMEKEKRQAPGRRKAERKGKKSKKEEEQELEEGTEERLDSEQQKKECEESSSKKQADEQAESDSKPRQGRRTARKSLAPPADMVDEGGPAKRTRSRSNSSNSVCSEQSTQDSLSEGSRRGRRRTITAPSSEKEDTKQAIHSRSNSRSSGRSSDSMATQSQGRGAKRRKSVKAEEQEEKVEERKQSAAVGRGRGGKRPGANDIKAEAACEAEEAVPAEDSVTSQSSSRGRKRGADVSMSETPQPTPKTPRRSLTRPTPKVLFTGVMDEDGEKVLMRLGGGMAKGVADMTHLVTDKVRRTVKFLCAVARGVPIVTPDWLSKCGKAGSFLSPNGFIVKDVEQEKRFNFSLQDALRVASSQPLLKGYEIHVTPSVKPEPAQMKEIITCCGARFLPKMPSALKAQTVVVVSCEEDRALCERARSLSFPVVSAEFLLTGILQQKVDLQTHSLSLSPAAAAPKPNACRRGKSTMESLRVVGFSMLLCVVKDEMVFLGEHYHILLPAGRANVTFRPRIGPAGRDLQLVKDGEKVNPRAKLNDAQTHLILENIGESDEGLYTIKSEQNPDNIKRLNLIVRDCTMESNVIYGGDFHILLIDTTTPVSVGFRPSAVEANQTFLPATELLMTDGSVKEGYEGRFISTELRLILRAVTGADEGSYTITDSTGKVSKKICLNVKEYENFVILSYGGKFKLNLHMNSPYARLIYPPDSSSSNNLSFVIMDKGELNLPPELNLEGRFTLEDSVCILEQVTPSDAGLYQVTDLQGFAVSKIHLEVNPYALPKVFVAVISLVALLVVLLLVCLVSCLVKVRKRAAKARAIEKIAKNAGKEEGGAFRQVVKEACSRQNDDAPALSQKEDITEKSQSTEISIKGLEVSAKDTSIHDKNLETSDSGVGFTTAGLPLDSDTEAPTVPIAESDLVSSSVASDAKPTAKQESKVTASSPPKPATTPEAKPASLKPAPSPEPKLSVTPTQETKTTLSPTPESKPSLSPCQDAKPAVTPELKPAVSPTPNATPVLEVKPTSTSEVKPPPSPEPSKAVTPTPDSELALTKTAVSPASDLIATKPDATPSAVSPSAAATIEAPDKKLGLSPSPESKPALSPTPDAKPTTNGTLEPTTDIGSSDASEIPAKTPETEKSSVKVPEVISTGDPAPDASKQDSASDGAPASGVAETSST</sequence>
<evidence type="ECO:0000256" key="8">
    <source>
        <dbReference type="ARBA" id="ARBA00022723"/>
    </source>
</evidence>
<dbReference type="SUPFAM" id="SSF49879">
    <property type="entry name" value="SMAD/FHA domain"/>
    <property type="match status" value="1"/>
</dbReference>
<protein>
    <submittedName>
        <fullName evidence="18">Uncharacterized protein</fullName>
    </submittedName>
</protein>
<feature type="compositionally biased region" description="Acidic residues" evidence="14">
    <location>
        <begin position="1175"/>
        <end position="1186"/>
    </location>
</feature>
<evidence type="ECO:0000256" key="4">
    <source>
        <dbReference type="ARBA" id="ARBA00009636"/>
    </source>
</evidence>
<evidence type="ECO:0000313" key="18">
    <source>
        <dbReference type="EMBL" id="KAK3551604.1"/>
    </source>
</evidence>
<feature type="compositionally biased region" description="Basic and acidic residues" evidence="14">
    <location>
        <begin position="1758"/>
        <end position="1778"/>
    </location>
</feature>
<dbReference type="InterPro" id="IPR000253">
    <property type="entry name" value="FHA_dom"/>
</dbReference>
<feature type="compositionally biased region" description="Low complexity" evidence="14">
    <location>
        <begin position="3037"/>
        <end position="3048"/>
    </location>
</feature>
<dbReference type="CDD" id="cd02187">
    <property type="entry name" value="beta_tubulin"/>
    <property type="match status" value="1"/>
</dbReference>
<feature type="non-terminal residue" evidence="18">
    <location>
        <position position="3264"/>
    </location>
</feature>
<feature type="compositionally biased region" description="Polar residues" evidence="14">
    <location>
        <begin position="2200"/>
        <end position="2212"/>
    </location>
</feature>
<feature type="compositionally biased region" description="Basic and acidic residues" evidence="14">
    <location>
        <begin position="1919"/>
        <end position="1930"/>
    </location>
</feature>
<dbReference type="PRINTS" id="PR01163">
    <property type="entry name" value="BETATUBULIN"/>
</dbReference>
<dbReference type="Pfam" id="PF00091">
    <property type="entry name" value="Tubulin"/>
    <property type="match status" value="1"/>
</dbReference>